<dbReference type="KEGG" id="fil:BN1229_v1_1860"/>
<keyword evidence="2" id="KW-1185">Reference proteome</keyword>
<dbReference type="EMBL" id="LN829119">
    <property type="protein sequence ID" value="CPR18780.1"/>
    <property type="molecule type" value="Genomic_DNA"/>
</dbReference>
<dbReference type="AlphaFoldDB" id="A0A0D6JFP1"/>
<dbReference type="Proteomes" id="UP000033187">
    <property type="component" value="Chromosome 1"/>
</dbReference>
<name>A0A0D6JFP1_9HYPH</name>
<accession>A0A0D6JFP1</accession>
<proteinExistence type="predicted"/>
<evidence type="ECO:0000313" key="1">
    <source>
        <dbReference type="EMBL" id="CPR18780.1"/>
    </source>
</evidence>
<sequence>MYGSASASQFSVDQDQRELLAAVTTLTLSWELPGRTEQLLLNSKCNAPVRREAYDSEIVERRRPIQD</sequence>
<organism evidence="1 2">
    <name type="scientific">Candidatus Filomicrobium marinum</name>
    <dbReference type="NCBI Taxonomy" id="1608628"/>
    <lineage>
        <taxon>Bacteria</taxon>
        <taxon>Pseudomonadati</taxon>
        <taxon>Pseudomonadota</taxon>
        <taxon>Alphaproteobacteria</taxon>
        <taxon>Hyphomicrobiales</taxon>
        <taxon>Hyphomicrobiaceae</taxon>
        <taxon>Filomicrobium</taxon>
    </lineage>
</organism>
<gene>
    <name evidence="1" type="ORF">YBN1229_v1_1863</name>
</gene>
<protein>
    <submittedName>
        <fullName evidence="1">Uncharacterized protein</fullName>
    </submittedName>
</protein>
<reference evidence="2" key="1">
    <citation type="submission" date="2015-02" db="EMBL/GenBank/DDBJ databases">
        <authorList>
            <person name="Chooi Y.-H."/>
        </authorList>
    </citation>
    <scope>NUCLEOTIDE SEQUENCE [LARGE SCALE GENOMIC DNA]</scope>
    <source>
        <strain evidence="2">strain Y</strain>
    </source>
</reference>
<dbReference type="KEGG" id="fiy:BN1229_v1_1863"/>
<evidence type="ECO:0000313" key="2">
    <source>
        <dbReference type="Proteomes" id="UP000033187"/>
    </source>
</evidence>